<comment type="caution">
    <text evidence="2">The sequence shown here is derived from an EMBL/GenBank/DDBJ whole genome shotgun (WGS) entry which is preliminary data.</text>
</comment>
<dbReference type="EMBL" id="CAMGYJ010000004">
    <property type="protein sequence ID" value="CAI0402951.1"/>
    <property type="molecule type" value="Genomic_DNA"/>
</dbReference>
<organism evidence="2 3">
    <name type="scientific">Linum tenue</name>
    <dbReference type="NCBI Taxonomy" id="586396"/>
    <lineage>
        <taxon>Eukaryota</taxon>
        <taxon>Viridiplantae</taxon>
        <taxon>Streptophyta</taxon>
        <taxon>Embryophyta</taxon>
        <taxon>Tracheophyta</taxon>
        <taxon>Spermatophyta</taxon>
        <taxon>Magnoliopsida</taxon>
        <taxon>eudicotyledons</taxon>
        <taxon>Gunneridae</taxon>
        <taxon>Pentapetalae</taxon>
        <taxon>rosids</taxon>
        <taxon>fabids</taxon>
        <taxon>Malpighiales</taxon>
        <taxon>Linaceae</taxon>
        <taxon>Linum</taxon>
    </lineage>
</organism>
<evidence type="ECO:0000313" key="3">
    <source>
        <dbReference type="Proteomes" id="UP001154282"/>
    </source>
</evidence>
<accession>A0AAV0IZ68</accession>
<name>A0AAV0IZ68_9ROSI</name>
<feature type="region of interest" description="Disordered" evidence="1">
    <location>
        <begin position="52"/>
        <end position="72"/>
    </location>
</feature>
<gene>
    <name evidence="2" type="ORF">LITE_LOCUS11835</name>
</gene>
<protein>
    <submittedName>
        <fullName evidence="2">Uncharacterized protein</fullName>
    </submittedName>
</protein>
<reference evidence="2" key="1">
    <citation type="submission" date="2022-08" db="EMBL/GenBank/DDBJ databases">
        <authorList>
            <person name="Gutierrez-Valencia J."/>
        </authorList>
    </citation>
    <scope>NUCLEOTIDE SEQUENCE</scope>
</reference>
<dbReference type="AlphaFoldDB" id="A0AAV0IZ68"/>
<evidence type="ECO:0000313" key="2">
    <source>
        <dbReference type="EMBL" id="CAI0402951.1"/>
    </source>
</evidence>
<evidence type="ECO:0000256" key="1">
    <source>
        <dbReference type="SAM" id="MobiDB-lite"/>
    </source>
</evidence>
<keyword evidence="3" id="KW-1185">Reference proteome</keyword>
<feature type="region of interest" description="Disordered" evidence="1">
    <location>
        <begin position="1"/>
        <end position="27"/>
    </location>
</feature>
<proteinExistence type="predicted"/>
<sequence length="72" mass="8283">MHAPRTGASATSAPRRLHLRGRGTVMRPTRRRIRTGREQLPQRLLILWTGFRRSSSRSEPKSTATAGEMEWR</sequence>
<dbReference type="Proteomes" id="UP001154282">
    <property type="component" value="Unassembled WGS sequence"/>
</dbReference>